<keyword evidence="2" id="KW-1185">Reference proteome</keyword>
<dbReference type="EMBL" id="CP136896">
    <property type="protein sequence ID" value="WOL14505.1"/>
    <property type="molecule type" value="Genomic_DNA"/>
</dbReference>
<reference evidence="1 2" key="1">
    <citation type="submission" date="2023-10" db="EMBL/GenBank/DDBJ databases">
        <title>Chromosome-scale genome assembly provides insights into flower coloration mechanisms of Canna indica.</title>
        <authorList>
            <person name="Li C."/>
        </authorList>
    </citation>
    <scope>NUCLEOTIDE SEQUENCE [LARGE SCALE GENOMIC DNA]</scope>
    <source>
        <tissue evidence="1">Flower</tissue>
    </source>
</reference>
<evidence type="ECO:0000313" key="2">
    <source>
        <dbReference type="Proteomes" id="UP001327560"/>
    </source>
</evidence>
<sequence length="125" mass="13903">MSTATSILIPGRKRPLEVSAFSNPTKSRSKLPRRARAPLLPIVDLVSGHSCLARSGGGGRVLLHLLPEQPLPSIQSDWELRRGCFAERVLQDHPIVLSEDQEWRERKRSEAINCGGEQEPVCSRD</sequence>
<proteinExistence type="predicted"/>
<organism evidence="1 2">
    <name type="scientific">Canna indica</name>
    <name type="common">Indian-shot</name>
    <dbReference type="NCBI Taxonomy" id="4628"/>
    <lineage>
        <taxon>Eukaryota</taxon>
        <taxon>Viridiplantae</taxon>
        <taxon>Streptophyta</taxon>
        <taxon>Embryophyta</taxon>
        <taxon>Tracheophyta</taxon>
        <taxon>Spermatophyta</taxon>
        <taxon>Magnoliopsida</taxon>
        <taxon>Liliopsida</taxon>
        <taxon>Zingiberales</taxon>
        <taxon>Cannaceae</taxon>
        <taxon>Canna</taxon>
    </lineage>
</organism>
<evidence type="ECO:0000313" key="1">
    <source>
        <dbReference type="EMBL" id="WOL14505.1"/>
    </source>
</evidence>
<protein>
    <submittedName>
        <fullName evidence="1">Cyclin-SDS-like</fullName>
    </submittedName>
</protein>
<dbReference type="AlphaFoldDB" id="A0AAQ3QNF7"/>
<accession>A0AAQ3QNF7</accession>
<name>A0AAQ3QNF7_9LILI</name>
<gene>
    <name evidence="1" type="ORF">Cni_G23285</name>
</gene>
<dbReference type="Proteomes" id="UP001327560">
    <property type="component" value="Chromosome 7"/>
</dbReference>